<comment type="catalytic activity">
    <reaction evidence="1">
        <text>(2R)-2-phosphoglycerate = (2R)-3-phosphoglycerate</text>
        <dbReference type="Rhea" id="RHEA:15901"/>
        <dbReference type="ChEBI" id="CHEBI:58272"/>
        <dbReference type="ChEBI" id="CHEBI:58289"/>
        <dbReference type="EC" id="5.4.2.12"/>
    </reaction>
</comment>
<dbReference type="NCBIfam" id="NF003242">
    <property type="entry name" value="PRK04200.1"/>
    <property type="match status" value="1"/>
</dbReference>
<gene>
    <name evidence="8" type="ORF">COS11_04630</name>
</gene>
<dbReference type="InterPro" id="IPR042253">
    <property type="entry name" value="Pglycerate_mutase_ApgM_sf"/>
</dbReference>
<dbReference type="Gene3D" id="3.40.720.10">
    <property type="entry name" value="Alkaline Phosphatase, subunit A"/>
    <property type="match status" value="1"/>
</dbReference>
<dbReference type="NCBIfam" id="TIGR00306">
    <property type="entry name" value="apgM"/>
    <property type="match status" value="1"/>
</dbReference>
<dbReference type="InterPro" id="IPR023665">
    <property type="entry name" value="ApgAM_prokaryotes"/>
</dbReference>
<accession>A0A2M7E8A2</accession>
<dbReference type="Pfam" id="PF01676">
    <property type="entry name" value="Metalloenzyme"/>
    <property type="match status" value="1"/>
</dbReference>
<comment type="pathway">
    <text evidence="3">Carbohydrate degradation.</text>
</comment>
<reference evidence="9" key="1">
    <citation type="submission" date="2017-09" db="EMBL/GenBank/DDBJ databases">
        <title>Depth-based differentiation of microbial function through sediment-hosted aquifers and enrichment of novel symbionts in the deep terrestrial subsurface.</title>
        <authorList>
            <person name="Probst A.J."/>
            <person name="Ladd B."/>
            <person name="Jarett J.K."/>
            <person name="Geller-Mcgrath D.E."/>
            <person name="Sieber C.M.K."/>
            <person name="Emerson J.B."/>
            <person name="Anantharaman K."/>
            <person name="Thomas B.C."/>
            <person name="Malmstrom R."/>
            <person name="Stieglmeier M."/>
            <person name="Klingl A."/>
            <person name="Woyke T."/>
            <person name="Ryan C.M."/>
            <person name="Banfield J.F."/>
        </authorList>
    </citation>
    <scope>NUCLEOTIDE SEQUENCE [LARGE SCALE GENOMIC DNA]</scope>
</reference>
<evidence type="ECO:0000256" key="6">
    <source>
        <dbReference type="ARBA" id="ARBA00023235"/>
    </source>
</evidence>
<organism evidence="8 9">
    <name type="scientific">bacterium (Candidatus Ratteibacteria) CG01_land_8_20_14_3_00_40_19</name>
    <dbReference type="NCBI Taxonomy" id="2014290"/>
    <lineage>
        <taxon>Bacteria</taxon>
        <taxon>Candidatus Ratteibacteria</taxon>
    </lineage>
</organism>
<dbReference type="Gene3D" id="3.30.70.2130">
    <property type="entry name" value="Metalloenzyme domain"/>
    <property type="match status" value="1"/>
</dbReference>
<evidence type="ECO:0000259" key="7">
    <source>
        <dbReference type="Pfam" id="PF01676"/>
    </source>
</evidence>
<evidence type="ECO:0000313" key="8">
    <source>
        <dbReference type="EMBL" id="PIV63977.1"/>
    </source>
</evidence>
<dbReference type="GO" id="GO:0046872">
    <property type="term" value="F:metal ion binding"/>
    <property type="evidence" value="ECO:0007669"/>
    <property type="project" value="InterPro"/>
</dbReference>
<keyword evidence="6" id="KW-0413">Isomerase</keyword>
<evidence type="ECO:0000256" key="4">
    <source>
        <dbReference type="ARBA" id="ARBA00005524"/>
    </source>
</evidence>
<comment type="caution">
    <text evidence="8">The sequence shown here is derived from an EMBL/GenBank/DDBJ whole genome shotgun (WGS) entry which is preliminary data.</text>
</comment>
<evidence type="ECO:0000256" key="1">
    <source>
        <dbReference type="ARBA" id="ARBA00000370"/>
    </source>
</evidence>
<dbReference type="Pfam" id="PF10143">
    <property type="entry name" value="PhosphMutase"/>
    <property type="match status" value="1"/>
</dbReference>
<dbReference type="InterPro" id="IPR004456">
    <property type="entry name" value="Pglycerate_mutase_ApgM"/>
</dbReference>
<comment type="similarity">
    <text evidence="4">Belongs to the BPG-independent phosphoglycerate mutase family. A-PGAM subfamily.</text>
</comment>
<dbReference type="CDD" id="cd16011">
    <property type="entry name" value="iPGM_like"/>
    <property type="match status" value="1"/>
</dbReference>
<dbReference type="GO" id="GO:0004619">
    <property type="term" value="F:phosphoglycerate mutase activity"/>
    <property type="evidence" value="ECO:0007669"/>
    <property type="project" value="UniProtKB-EC"/>
</dbReference>
<name>A0A2M7E8A2_9BACT</name>
<proteinExistence type="inferred from homology"/>
<dbReference type="EMBL" id="PETL01000221">
    <property type="protein sequence ID" value="PIV63977.1"/>
    <property type="molecule type" value="Genomic_DNA"/>
</dbReference>
<keyword evidence="5" id="KW-0324">Glycolysis</keyword>
<dbReference type="NCBIfam" id="TIGR02535">
    <property type="entry name" value="hyp_Hser_kinase"/>
    <property type="match status" value="1"/>
</dbReference>
<evidence type="ECO:0000313" key="9">
    <source>
        <dbReference type="Proteomes" id="UP000228886"/>
    </source>
</evidence>
<dbReference type="PIRSF" id="PIRSF006392">
    <property type="entry name" value="IPGAM_arch"/>
    <property type="match status" value="1"/>
</dbReference>
<dbReference type="InterPro" id="IPR017850">
    <property type="entry name" value="Alkaline_phosphatase_core_sf"/>
</dbReference>
<evidence type="ECO:0000256" key="5">
    <source>
        <dbReference type="ARBA" id="ARBA00023152"/>
    </source>
</evidence>
<dbReference type="InterPro" id="IPR006124">
    <property type="entry name" value="Metalloenzyme"/>
</dbReference>
<dbReference type="Proteomes" id="UP000228886">
    <property type="component" value="Unassembled WGS sequence"/>
</dbReference>
<evidence type="ECO:0000256" key="2">
    <source>
        <dbReference type="ARBA" id="ARBA00002315"/>
    </source>
</evidence>
<dbReference type="PANTHER" id="PTHR31209">
    <property type="entry name" value="COFACTOR-INDEPENDENT PHOSPHOGLYCERATE MUTASE"/>
    <property type="match status" value="1"/>
</dbReference>
<dbReference type="GO" id="GO:0006096">
    <property type="term" value="P:glycolytic process"/>
    <property type="evidence" value="ECO:0007669"/>
    <property type="project" value="UniProtKB-KW"/>
</dbReference>
<feature type="domain" description="Metalloenzyme" evidence="7">
    <location>
        <begin position="1"/>
        <end position="371"/>
    </location>
</feature>
<dbReference type="AlphaFoldDB" id="A0A2M7E8A2"/>
<dbReference type="PANTHER" id="PTHR31209:SF4">
    <property type="entry name" value="2,3-BISPHOSPHOGLYCERATE-INDEPENDENT PHOSPHOGLYCERATE MUTASE"/>
    <property type="match status" value="1"/>
</dbReference>
<sequence length="394" mass="44440">MKYLIIIGDGMADYPQRALRGKTPLEFAKTPWLDKMAKGGFVGRVKTIPRGLKPGSDIATLSILGYDPRKFYFGRGPLEAINMGINLREKDVAIRCNFITENDGILADYSAGHIQTAEAKILIDFLNRKLADEKIRFYPGVSYRHILIFKDCTLNLGEISTTPPHDIIGKRIKDYLPSGKDARILRELMMDSRILLRDHKINRIRIDLEENPADMIWLWGEGRKKSLPSFRKRFGFKGSVISAVDIVKGIGKSIGLTSIEVEGATGYLDTNYKGKVEAAINSLKEKDFVFLHVEAPDEASHSGQLKLKLKAIEDFDKEIMGRIFPQLLALKECRLLILSDHITSLKSRTHSADPVPFLLFGKGVKPNKTTSFNETAAKRKFYLKEGHKLIDLFF</sequence>
<protein>
    <submittedName>
        <fullName evidence="8">Cofactor-independent phosphoglycerate mutase</fullName>
    </submittedName>
</protein>
<comment type="function">
    <text evidence="2">Catalyzes the interconversion of 2-phosphoglycerate and 3-phosphoglycerate.</text>
</comment>
<evidence type="ECO:0000256" key="3">
    <source>
        <dbReference type="ARBA" id="ARBA00004921"/>
    </source>
</evidence>
<dbReference type="SUPFAM" id="SSF53649">
    <property type="entry name" value="Alkaline phosphatase-like"/>
    <property type="match status" value="1"/>
</dbReference>